<dbReference type="Proteomes" id="UP000288805">
    <property type="component" value="Unassembled WGS sequence"/>
</dbReference>
<protein>
    <recommendedName>
        <fullName evidence="1">DUF4218 domain-containing protein</fullName>
    </recommendedName>
</protein>
<feature type="domain" description="DUF4218" evidence="1">
    <location>
        <begin position="75"/>
        <end position="178"/>
    </location>
</feature>
<dbReference type="PANTHER" id="PTHR48258:SF9">
    <property type="entry name" value="OS01G0348150 PROTEIN"/>
    <property type="match status" value="1"/>
</dbReference>
<dbReference type="Pfam" id="PF13960">
    <property type="entry name" value="DUF4218"/>
    <property type="match status" value="1"/>
</dbReference>
<dbReference type="PANTHER" id="PTHR48258">
    <property type="entry name" value="DUF4218 DOMAIN-CONTAINING PROTEIN-RELATED"/>
    <property type="match status" value="1"/>
</dbReference>
<proteinExistence type="predicted"/>
<sequence length="266" mass="31029">MSFIIHGGKKFNRGKSKVSNPNCWKKKSIFFDLEYWKYLHVHHNLDVMLIEKNVCESIIGTFTQHSRLSSFFNALCSKVVDVPTLDELQNEVLVTLCLFEKYFPPSFFDIMVHLTVHLVREVRLCGPVYLRWMCPFERFMKVLKGYVRNRNQPESYIAKCYIVEEGIEFCTEYLSNVEAIGIPCTLNIDQKIGASIFGGHTMKVDYNLWLQAHHYVLENTTIIQPYVELKFAIGNEEPVSETLKWISHSPSHYVFKYHGYVINGCH</sequence>
<dbReference type="InterPro" id="IPR025452">
    <property type="entry name" value="DUF4218"/>
</dbReference>
<accession>A0A438DH64</accession>
<name>A0A438DH64_VITVI</name>
<evidence type="ECO:0000259" key="1">
    <source>
        <dbReference type="Pfam" id="PF13960"/>
    </source>
</evidence>
<dbReference type="EMBL" id="QGNW01001624">
    <property type="protein sequence ID" value="RVW34781.1"/>
    <property type="molecule type" value="Genomic_DNA"/>
</dbReference>
<organism evidence="2 3">
    <name type="scientific">Vitis vinifera</name>
    <name type="common">Grape</name>
    <dbReference type="NCBI Taxonomy" id="29760"/>
    <lineage>
        <taxon>Eukaryota</taxon>
        <taxon>Viridiplantae</taxon>
        <taxon>Streptophyta</taxon>
        <taxon>Embryophyta</taxon>
        <taxon>Tracheophyta</taxon>
        <taxon>Spermatophyta</taxon>
        <taxon>Magnoliopsida</taxon>
        <taxon>eudicotyledons</taxon>
        <taxon>Gunneridae</taxon>
        <taxon>Pentapetalae</taxon>
        <taxon>rosids</taxon>
        <taxon>Vitales</taxon>
        <taxon>Vitaceae</taxon>
        <taxon>Viteae</taxon>
        <taxon>Vitis</taxon>
    </lineage>
</organism>
<reference evidence="2 3" key="1">
    <citation type="journal article" date="2018" name="PLoS Genet.">
        <title>Population sequencing reveals clonal diversity and ancestral inbreeding in the grapevine cultivar Chardonnay.</title>
        <authorList>
            <person name="Roach M.J."/>
            <person name="Johnson D.L."/>
            <person name="Bohlmann J."/>
            <person name="van Vuuren H.J."/>
            <person name="Jones S.J."/>
            <person name="Pretorius I.S."/>
            <person name="Schmidt S.A."/>
            <person name="Borneman A.R."/>
        </authorList>
    </citation>
    <scope>NUCLEOTIDE SEQUENCE [LARGE SCALE GENOMIC DNA]</scope>
    <source>
        <strain evidence="3">cv. Chardonnay</strain>
        <tissue evidence="2">Leaf</tissue>
    </source>
</reference>
<comment type="caution">
    <text evidence="2">The sequence shown here is derived from an EMBL/GenBank/DDBJ whole genome shotgun (WGS) entry which is preliminary data.</text>
</comment>
<evidence type="ECO:0000313" key="2">
    <source>
        <dbReference type="EMBL" id="RVW34781.1"/>
    </source>
</evidence>
<gene>
    <name evidence="2" type="ORF">CK203_104448</name>
</gene>
<evidence type="ECO:0000313" key="3">
    <source>
        <dbReference type="Proteomes" id="UP000288805"/>
    </source>
</evidence>
<dbReference type="AlphaFoldDB" id="A0A438DH64"/>